<evidence type="ECO:0000313" key="2">
    <source>
        <dbReference type="Proteomes" id="UP000006002"/>
    </source>
</evidence>
<name>A5ZUF0_9FIRM</name>
<proteinExistence type="predicted"/>
<dbReference type="AlphaFoldDB" id="A5ZUF0"/>
<reference evidence="1 2" key="1">
    <citation type="submission" date="2007-03" db="EMBL/GenBank/DDBJ databases">
        <authorList>
            <person name="Fulton L."/>
            <person name="Clifton S."/>
            <person name="Fulton B."/>
            <person name="Xu J."/>
            <person name="Minx P."/>
            <person name="Pepin K.H."/>
            <person name="Johnson M."/>
            <person name="Thiruvilangam P."/>
            <person name="Bhonagiri V."/>
            <person name="Nash W.E."/>
            <person name="Mardis E.R."/>
            <person name="Wilson R.K."/>
        </authorList>
    </citation>
    <scope>NUCLEOTIDE SEQUENCE [LARGE SCALE GENOMIC DNA]</scope>
    <source>
        <strain evidence="1 2">ATCC 29174</strain>
    </source>
</reference>
<dbReference type="HOGENOM" id="CLU_3285750_0_0_9"/>
<protein>
    <submittedName>
        <fullName evidence="1">Uncharacterized protein</fullName>
    </submittedName>
</protein>
<dbReference type="Proteomes" id="UP000006002">
    <property type="component" value="Unassembled WGS sequence"/>
</dbReference>
<reference evidence="1 2" key="2">
    <citation type="submission" date="2007-04" db="EMBL/GenBank/DDBJ databases">
        <title>Draft genome sequence of Ruminococcus obeum (ATCC 29174).</title>
        <authorList>
            <person name="Sudarsanam P."/>
            <person name="Ley R."/>
            <person name="Guruge J."/>
            <person name="Turnbaugh P.J."/>
            <person name="Mahowald M."/>
            <person name="Liep D."/>
            <person name="Gordon J."/>
        </authorList>
    </citation>
    <scope>NUCLEOTIDE SEQUENCE [LARGE SCALE GENOMIC DNA]</scope>
    <source>
        <strain evidence="1 2">ATCC 29174</strain>
    </source>
</reference>
<organism evidence="1 2">
    <name type="scientific">Blautia obeum ATCC 29174</name>
    <dbReference type="NCBI Taxonomy" id="411459"/>
    <lineage>
        <taxon>Bacteria</taxon>
        <taxon>Bacillati</taxon>
        <taxon>Bacillota</taxon>
        <taxon>Clostridia</taxon>
        <taxon>Lachnospirales</taxon>
        <taxon>Lachnospiraceae</taxon>
        <taxon>Blautia</taxon>
    </lineage>
</organism>
<evidence type="ECO:0000313" key="1">
    <source>
        <dbReference type="EMBL" id="EDM86730.1"/>
    </source>
</evidence>
<accession>A5ZUF0</accession>
<comment type="caution">
    <text evidence="1">The sequence shown here is derived from an EMBL/GenBank/DDBJ whole genome shotgun (WGS) entry which is preliminary data.</text>
</comment>
<gene>
    <name evidence="1" type="ORF">RUMOBE_02635</name>
</gene>
<dbReference type="EMBL" id="AAVO02000012">
    <property type="protein sequence ID" value="EDM86730.1"/>
    <property type="molecule type" value="Genomic_DNA"/>
</dbReference>
<sequence>MYPLFLLPGDVPRKSNPGEMIRPEIQSCLKLLHGKGASAL</sequence>